<sequence length="282" mass="32160">MATSEVKSKQMKSLVGGVLKRIVGKMAKEKRSRKVIDVSNSLSTTLSKRIVDCGQDLDLTLVNTEPEVLRVSPMDTSCEVTLISFSDDEPETCYKISVNHAIDQKHEESYHIVVNHSRTAKNFDDDHHSVGETNDVAQELTNKSATQDMNEALPSSHLEHEMRKNICTENRDSEKNCVIPECVDSSDYECRRPRQDFFVKKDSIFYESLFVASDSEDDDDEEENLLFRRNNNQWFIDGMENNFPPKQNTSKPDASDKPCRLLNITLDTAVDDLSFIDDEYSM</sequence>
<name>A0A448YVB8_9STRA</name>
<dbReference type="Proteomes" id="UP000291116">
    <property type="component" value="Unassembled WGS sequence"/>
</dbReference>
<keyword evidence="2" id="KW-1185">Reference proteome</keyword>
<evidence type="ECO:0000313" key="1">
    <source>
        <dbReference type="EMBL" id="VEU33699.1"/>
    </source>
</evidence>
<evidence type="ECO:0000313" key="2">
    <source>
        <dbReference type="Proteomes" id="UP000291116"/>
    </source>
</evidence>
<protein>
    <submittedName>
        <fullName evidence="1">Uncharacterized protein</fullName>
    </submittedName>
</protein>
<gene>
    <name evidence="1" type="ORF">PSNMU_V1.4_AUG-EV-PASAV3_0003880</name>
</gene>
<accession>A0A448YVB8</accession>
<proteinExistence type="predicted"/>
<organism evidence="1 2">
    <name type="scientific">Pseudo-nitzschia multistriata</name>
    <dbReference type="NCBI Taxonomy" id="183589"/>
    <lineage>
        <taxon>Eukaryota</taxon>
        <taxon>Sar</taxon>
        <taxon>Stramenopiles</taxon>
        <taxon>Ochrophyta</taxon>
        <taxon>Bacillariophyta</taxon>
        <taxon>Bacillariophyceae</taxon>
        <taxon>Bacillariophycidae</taxon>
        <taxon>Bacillariales</taxon>
        <taxon>Bacillariaceae</taxon>
        <taxon>Pseudo-nitzschia</taxon>
    </lineage>
</organism>
<dbReference type="EMBL" id="CAACVS010000006">
    <property type="protein sequence ID" value="VEU33699.1"/>
    <property type="molecule type" value="Genomic_DNA"/>
</dbReference>
<dbReference type="AlphaFoldDB" id="A0A448YVB8"/>
<reference evidence="1 2" key="1">
    <citation type="submission" date="2019-01" db="EMBL/GenBank/DDBJ databases">
        <authorList>
            <person name="Ferrante I. M."/>
        </authorList>
    </citation>
    <scope>NUCLEOTIDE SEQUENCE [LARGE SCALE GENOMIC DNA]</scope>
    <source>
        <strain evidence="1 2">B856</strain>
    </source>
</reference>